<keyword evidence="2" id="KW-1185">Reference proteome</keyword>
<sequence>MTSKSELDRLDVAHQMLKICLGDKLYLAPIGDEIGRVLDVGCGTGIWAIEFADQHPSAEVIGTDLSPTQPTWVPPNVKFEIDDCEAPWTWPNPFNFIHTRYMAAAIASWPGLVSNVFAALAPGAWAEFQDFDLRYYSEDGSFREDLPISKWARTLLQASRDFGRDPEPGIGLEGWMREAGFEGVVAKRFRLPIGPWAKDKHLKTVGSWNLIQVEEGLEGFTLRLFTQLLKWDPEEVQVLLANVRKNLRDPKLHVQYDL</sequence>
<dbReference type="OrthoDB" id="2013972at2759"/>
<name>A0A8H3G633_9LECA</name>
<dbReference type="PANTHER" id="PTHR43591:SF10">
    <property type="entry name" value="ABC TRANSMEMBRANE TYPE-1 DOMAIN-CONTAINING PROTEIN-RELATED"/>
    <property type="match status" value="1"/>
</dbReference>
<dbReference type="AlphaFoldDB" id="A0A8H3G633"/>
<evidence type="ECO:0000313" key="1">
    <source>
        <dbReference type="EMBL" id="CAF9936510.1"/>
    </source>
</evidence>
<dbReference type="SUPFAM" id="SSF53335">
    <property type="entry name" value="S-adenosyl-L-methionine-dependent methyltransferases"/>
    <property type="match status" value="1"/>
</dbReference>
<comment type="caution">
    <text evidence="1">The sequence shown here is derived from an EMBL/GenBank/DDBJ whole genome shotgun (WGS) entry which is preliminary data.</text>
</comment>
<dbReference type="PANTHER" id="PTHR43591">
    <property type="entry name" value="METHYLTRANSFERASE"/>
    <property type="match status" value="1"/>
</dbReference>
<dbReference type="EMBL" id="CAJPDS010000092">
    <property type="protein sequence ID" value="CAF9936510.1"/>
    <property type="molecule type" value="Genomic_DNA"/>
</dbReference>
<reference evidence="1" key="1">
    <citation type="submission" date="2021-03" db="EMBL/GenBank/DDBJ databases">
        <authorList>
            <person name="Tagirdzhanova G."/>
        </authorList>
    </citation>
    <scope>NUCLEOTIDE SEQUENCE</scope>
</reference>
<dbReference type="Proteomes" id="UP000664521">
    <property type="component" value="Unassembled WGS sequence"/>
</dbReference>
<organism evidence="1 2">
    <name type="scientific">Heterodermia speciosa</name>
    <dbReference type="NCBI Taxonomy" id="116794"/>
    <lineage>
        <taxon>Eukaryota</taxon>
        <taxon>Fungi</taxon>
        <taxon>Dikarya</taxon>
        <taxon>Ascomycota</taxon>
        <taxon>Pezizomycotina</taxon>
        <taxon>Lecanoromycetes</taxon>
        <taxon>OSLEUM clade</taxon>
        <taxon>Lecanoromycetidae</taxon>
        <taxon>Caliciales</taxon>
        <taxon>Physciaceae</taxon>
        <taxon>Heterodermia</taxon>
    </lineage>
</organism>
<dbReference type="CDD" id="cd02440">
    <property type="entry name" value="AdoMet_MTases"/>
    <property type="match status" value="1"/>
</dbReference>
<protein>
    <recommendedName>
        <fullName evidence="3">Methyltransferase domain-containing protein</fullName>
    </recommendedName>
</protein>
<dbReference type="InterPro" id="IPR029063">
    <property type="entry name" value="SAM-dependent_MTases_sf"/>
</dbReference>
<proteinExistence type="predicted"/>
<gene>
    <name evidence="1" type="ORF">HETSPECPRED_010357</name>
</gene>
<dbReference type="Gene3D" id="3.40.50.150">
    <property type="entry name" value="Vaccinia Virus protein VP39"/>
    <property type="match status" value="1"/>
</dbReference>
<evidence type="ECO:0008006" key="3">
    <source>
        <dbReference type="Google" id="ProtNLM"/>
    </source>
</evidence>
<dbReference type="GO" id="GO:0008168">
    <property type="term" value="F:methyltransferase activity"/>
    <property type="evidence" value="ECO:0007669"/>
    <property type="project" value="TreeGrafter"/>
</dbReference>
<dbReference type="Pfam" id="PF13489">
    <property type="entry name" value="Methyltransf_23"/>
    <property type="match status" value="1"/>
</dbReference>
<accession>A0A8H3G633</accession>
<evidence type="ECO:0000313" key="2">
    <source>
        <dbReference type="Proteomes" id="UP000664521"/>
    </source>
</evidence>